<keyword evidence="3" id="KW-0678">Repressor</keyword>
<dbReference type="Proteomes" id="UP000005824">
    <property type="component" value="Unassembled WGS sequence"/>
</dbReference>
<comment type="subcellular location">
    <subcellularLocation>
        <location evidence="1">Cytoplasm</location>
    </subcellularLocation>
</comment>
<proteinExistence type="predicted"/>
<accession>B4CX09</accession>
<evidence type="ECO:0000256" key="8">
    <source>
        <dbReference type="ARBA" id="ARBA00023015"/>
    </source>
</evidence>
<feature type="domain" description="Sigma-54 factor interaction" evidence="12">
    <location>
        <begin position="1"/>
        <end position="145"/>
    </location>
</feature>
<evidence type="ECO:0000256" key="5">
    <source>
        <dbReference type="ARBA" id="ARBA00022741"/>
    </source>
</evidence>
<evidence type="ECO:0000259" key="12">
    <source>
        <dbReference type="PROSITE" id="PS50045"/>
    </source>
</evidence>
<dbReference type="AlphaFoldDB" id="B4CX09"/>
<dbReference type="GO" id="GO:0006355">
    <property type="term" value="P:regulation of DNA-templated transcription"/>
    <property type="evidence" value="ECO:0007669"/>
    <property type="project" value="InterPro"/>
</dbReference>
<dbReference type="eggNOG" id="COG2204">
    <property type="taxonomic scope" value="Bacteria"/>
</dbReference>
<dbReference type="PROSITE" id="PS00688">
    <property type="entry name" value="SIGMA54_INTERACT_3"/>
    <property type="match status" value="1"/>
</dbReference>
<keyword evidence="9" id="KW-0238">DNA-binding</keyword>
<dbReference type="Gene3D" id="1.10.10.60">
    <property type="entry name" value="Homeodomain-like"/>
    <property type="match status" value="1"/>
</dbReference>
<keyword evidence="7" id="KW-0902">Two-component regulatory system</keyword>
<gene>
    <name evidence="13" type="ORF">CfE428DRAFT_1622</name>
</gene>
<dbReference type="PANTHER" id="PTHR32071:SF95">
    <property type="entry name" value="DNA-BINDING TRANSCRIPTIONAL REGULATOR NTRC"/>
    <property type="match status" value="1"/>
</dbReference>
<dbReference type="PANTHER" id="PTHR32071">
    <property type="entry name" value="TRANSCRIPTIONAL REGULATORY PROTEIN"/>
    <property type="match status" value="1"/>
</dbReference>
<dbReference type="PROSITE" id="PS00676">
    <property type="entry name" value="SIGMA54_INTERACT_2"/>
    <property type="match status" value="1"/>
</dbReference>
<evidence type="ECO:0000313" key="14">
    <source>
        <dbReference type="Proteomes" id="UP000005824"/>
    </source>
</evidence>
<dbReference type="InterPro" id="IPR058031">
    <property type="entry name" value="AAA_lid_NorR"/>
</dbReference>
<evidence type="ECO:0000256" key="1">
    <source>
        <dbReference type="ARBA" id="ARBA00004496"/>
    </source>
</evidence>
<keyword evidence="2" id="KW-0963">Cytoplasm</keyword>
<evidence type="ECO:0000256" key="6">
    <source>
        <dbReference type="ARBA" id="ARBA00022840"/>
    </source>
</evidence>
<dbReference type="SUPFAM" id="SSF46689">
    <property type="entry name" value="Homeodomain-like"/>
    <property type="match status" value="1"/>
</dbReference>
<dbReference type="GO" id="GO:0043565">
    <property type="term" value="F:sequence-specific DNA binding"/>
    <property type="evidence" value="ECO:0007669"/>
    <property type="project" value="InterPro"/>
</dbReference>
<dbReference type="EMBL" id="ABVL01000003">
    <property type="protein sequence ID" value="EDY21329.1"/>
    <property type="molecule type" value="Genomic_DNA"/>
</dbReference>
<dbReference type="CDD" id="cd00009">
    <property type="entry name" value="AAA"/>
    <property type="match status" value="1"/>
</dbReference>
<keyword evidence="4" id="KW-0597">Phosphoprotein</keyword>
<keyword evidence="11" id="KW-0804">Transcription</keyword>
<dbReference type="Gene3D" id="3.40.50.300">
    <property type="entry name" value="P-loop containing nucleotide triphosphate hydrolases"/>
    <property type="match status" value="1"/>
</dbReference>
<organism evidence="13 14">
    <name type="scientific">Chthoniobacter flavus Ellin428</name>
    <dbReference type="NCBI Taxonomy" id="497964"/>
    <lineage>
        <taxon>Bacteria</taxon>
        <taxon>Pseudomonadati</taxon>
        <taxon>Verrucomicrobiota</taxon>
        <taxon>Spartobacteria</taxon>
        <taxon>Chthoniobacterales</taxon>
        <taxon>Chthoniobacteraceae</taxon>
        <taxon>Chthoniobacter</taxon>
    </lineage>
</organism>
<dbReference type="InParanoid" id="B4CX09"/>
<protein>
    <submittedName>
        <fullName evidence="13">Sigma54 specific transcriptional regulator, Fis family</fullName>
    </submittedName>
</protein>
<sequence>MGRFEQSSGGTLFLDEIGDMPLQLQSKILRVLQDGEFSRVGGNETLKTDVRIVAATNKNLEQEVAKRAFREDLFYRLNVVRVQLPPLRQRTEDIRLLAEYFLQKVATKKLLPRLRISEEAMRLFEGYSWPGNVRELENTIQRACVLAASDLLTPKDIPIGNEPPGMAVPEAVAGSAAPSAALTTENAIEVLLKAAQADPDVQLLPWLEREFTLYAMKATKGNQVRAAKLLGITRATLRKRIERFGITRELTIS</sequence>
<dbReference type="InterPro" id="IPR027417">
    <property type="entry name" value="P-loop_NTPase"/>
</dbReference>
<dbReference type="InterPro" id="IPR025943">
    <property type="entry name" value="Sigma_54_int_dom_ATP-bd_2"/>
</dbReference>
<dbReference type="STRING" id="497964.CfE428DRAFT_1622"/>
<keyword evidence="5" id="KW-0547">Nucleotide-binding</keyword>
<keyword evidence="8" id="KW-0805">Transcription regulation</keyword>
<comment type="caution">
    <text evidence="13">The sequence shown here is derived from an EMBL/GenBank/DDBJ whole genome shotgun (WGS) entry which is preliminary data.</text>
</comment>
<dbReference type="InterPro" id="IPR002197">
    <property type="entry name" value="HTH_Fis"/>
</dbReference>
<dbReference type="GO" id="GO:0005524">
    <property type="term" value="F:ATP binding"/>
    <property type="evidence" value="ECO:0007669"/>
    <property type="project" value="UniProtKB-KW"/>
</dbReference>
<dbReference type="Pfam" id="PF25601">
    <property type="entry name" value="AAA_lid_14"/>
    <property type="match status" value="1"/>
</dbReference>
<evidence type="ECO:0000313" key="13">
    <source>
        <dbReference type="EMBL" id="EDY21329.1"/>
    </source>
</evidence>
<name>B4CX09_9BACT</name>
<evidence type="ECO:0000256" key="9">
    <source>
        <dbReference type="ARBA" id="ARBA00023125"/>
    </source>
</evidence>
<evidence type="ECO:0000256" key="11">
    <source>
        <dbReference type="ARBA" id="ARBA00023163"/>
    </source>
</evidence>
<reference evidence="13 14" key="1">
    <citation type="journal article" date="2011" name="J. Bacteriol.">
        <title>Genome sequence of Chthoniobacter flavus Ellin428, an aerobic heterotrophic soil bacterium.</title>
        <authorList>
            <person name="Kant R."/>
            <person name="van Passel M.W."/>
            <person name="Palva A."/>
            <person name="Lucas S."/>
            <person name="Lapidus A."/>
            <person name="Glavina Del Rio T."/>
            <person name="Dalin E."/>
            <person name="Tice H."/>
            <person name="Bruce D."/>
            <person name="Goodwin L."/>
            <person name="Pitluck S."/>
            <person name="Larimer F.W."/>
            <person name="Land M.L."/>
            <person name="Hauser L."/>
            <person name="Sangwan P."/>
            <person name="de Vos W.M."/>
            <person name="Janssen P.H."/>
            <person name="Smidt H."/>
        </authorList>
    </citation>
    <scope>NUCLEOTIDE SEQUENCE [LARGE SCALE GENOMIC DNA]</scope>
    <source>
        <strain evidence="13 14">Ellin428</strain>
    </source>
</reference>
<dbReference type="InterPro" id="IPR009057">
    <property type="entry name" value="Homeodomain-like_sf"/>
</dbReference>
<dbReference type="GO" id="GO:0000160">
    <property type="term" value="P:phosphorelay signal transduction system"/>
    <property type="evidence" value="ECO:0007669"/>
    <property type="project" value="UniProtKB-KW"/>
</dbReference>
<dbReference type="InterPro" id="IPR002078">
    <property type="entry name" value="Sigma_54_int"/>
</dbReference>
<keyword evidence="14" id="KW-1185">Reference proteome</keyword>
<dbReference type="Pfam" id="PF00158">
    <property type="entry name" value="Sigma54_activat"/>
    <property type="match status" value="1"/>
</dbReference>
<evidence type="ECO:0000256" key="3">
    <source>
        <dbReference type="ARBA" id="ARBA00022491"/>
    </source>
</evidence>
<evidence type="ECO:0000256" key="2">
    <source>
        <dbReference type="ARBA" id="ARBA00022490"/>
    </source>
</evidence>
<keyword evidence="10" id="KW-0010">Activator</keyword>
<dbReference type="InterPro" id="IPR025944">
    <property type="entry name" value="Sigma_54_int_dom_CS"/>
</dbReference>
<dbReference type="Gene3D" id="1.10.8.60">
    <property type="match status" value="1"/>
</dbReference>
<evidence type="ECO:0000256" key="7">
    <source>
        <dbReference type="ARBA" id="ARBA00023012"/>
    </source>
</evidence>
<dbReference type="SUPFAM" id="SSF52540">
    <property type="entry name" value="P-loop containing nucleoside triphosphate hydrolases"/>
    <property type="match status" value="1"/>
</dbReference>
<evidence type="ECO:0000256" key="4">
    <source>
        <dbReference type="ARBA" id="ARBA00022553"/>
    </source>
</evidence>
<dbReference type="GO" id="GO:0005737">
    <property type="term" value="C:cytoplasm"/>
    <property type="evidence" value="ECO:0007669"/>
    <property type="project" value="UniProtKB-SubCell"/>
</dbReference>
<keyword evidence="6" id="KW-0067">ATP-binding</keyword>
<dbReference type="PRINTS" id="PR01590">
    <property type="entry name" value="HTHFIS"/>
</dbReference>
<dbReference type="PROSITE" id="PS50045">
    <property type="entry name" value="SIGMA54_INTERACT_4"/>
    <property type="match status" value="1"/>
</dbReference>
<evidence type="ECO:0000256" key="10">
    <source>
        <dbReference type="ARBA" id="ARBA00023159"/>
    </source>
</evidence>
<dbReference type="Pfam" id="PF02954">
    <property type="entry name" value="HTH_8"/>
    <property type="match status" value="1"/>
</dbReference>